<accession>A0A2I2F4Y9</accession>
<feature type="region of interest" description="Disordered" evidence="5">
    <location>
        <begin position="56"/>
        <end position="136"/>
    </location>
</feature>
<dbReference type="PANTHER" id="PTHR38791:SF5">
    <property type="entry name" value="TRANSCRIPTION FACTOR DBAG-RELATED"/>
    <property type="match status" value="1"/>
</dbReference>
<evidence type="ECO:0000313" key="7">
    <source>
        <dbReference type="EMBL" id="PLB35648.1"/>
    </source>
</evidence>
<dbReference type="InterPro" id="IPR036864">
    <property type="entry name" value="Zn2-C6_fun-type_DNA-bd_sf"/>
</dbReference>
<evidence type="ECO:0000259" key="6">
    <source>
        <dbReference type="PROSITE" id="PS50048"/>
    </source>
</evidence>
<dbReference type="PANTHER" id="PTHR38791">
    <property type="entry name" value="ZN(II)2CYS6 TRANSCRIPTION FACTOR (EUROFUNG)-RELATED-RELATED"/>
    <property type="match status" value="1"/>
</dbReference>
<dbReference type="Proteomes" id="UP000234585">
    <property type="component" value="Unassembled WGS sequence"/>
</dbReference>
<dbReference type="GeneID" id="36524964"/>
<dbReference type="GO" id="GO:0000981">
    <property type="term" value="F:DNA-binding transcription factor activity, RNA polymerase II-specific"/>
    <property type="evidence" value="ECO:0007669"/>
    <property type="project" value="InterPro"/>
</dbReference>
<evidence type="ECO:0000256" key="3">
    <source>
        <dbReference type="ARBA" id="ARBA00023163"/>
    </source>
</evidence>
<evidence type="ECO:0000256" key="4">
    <source>
        <dbReference type="ARBA" id="ARBA00023242"/>
    </source>
</evidence>
<evidence type="ECO:0000313" key="8">
    <source>
        <dbReference type="Proteomes" id="UP000234585"/>
    </source>
</evidence>
<evidence type="ECO:0000256" key="2">
    <source>
        <dbReference type="ARBA" id="ARBA00023125"/>
    </source>
</evidence>
<organism evidence="7 8">
    <name type="scientific">Aspergillus candidus</name>
    <dbReference type="NCBI Taxonomy" id="41067"/>
    <lineage>
        <taxon>Eukaryota</taxon>
        <taxon>Fungi</taxon>
        <taxon>Dikarya</taxon>
        <taxon>Ascomycota</taxon>
        <taxon>Pezizomycotina</taxon>
        <taxon>Eurotiomycetes</taxon>
        <taxon>Eurotiomycetidae</taxon>
        <taxon>Eurotiales</taxon>
        <taxon>Aspergillaceae</taxon>
        <taxon>Aspergillus</taxon>
        <taxon>Aspergillus subgen. Circumdati</taxon>
    </lineage>
</organism>
<keyword evidence="8" id="KW-1185">Reference proteome</keyword>
<gene>
    <name evidence="7" type="ORF">BDW47DRAFT_133303</name>
</gene>
<dbReference type="Pfam" id="PF11951">
    <property type="entry name" value="Fungal_trans_2"/>
    <property type="match status" value="1"/>
</dbReference>
<evidence type="ECO:0000256" key="5">
    <source>
        <dbReference type="SAM" id="MobiDB-lite"/>
    </source>
</evidence>
<dbReference type="Gene3D" id="4.10.240.10">
    <property type="entry name" value="Zn(2)-C6 fungal-type DNA-binding domain"/>
    <property type="match status" value="1"/>
</dbReference>
<dbReference type="OrthoDB" id="2991872at2759"/>
<keyword evidence="1" id="KW-0805">Transcription regulation</keyword>
<dbReference type="InterPro" id="IPR021858">
    <property type="entry name" value="Fun_TF"/>
</dbReference>
<keyword evidence="4" id="KW-0539">Nucleus</keyword>
<evidence type="ECO:0000256" key="1">
    <source>
        <dbReference type="ARBA" id="ARBA00023015"/>
    </source>
</evidence>
<dbReference type="GO" id="GO:0008270">
    <property type="term" value="F:zinc ion binding"/>
    <property type="evidence" value="ECO:0007669"/>
    <property type="project" value="InterPro"/>
</dbReference>
<feature type="compositionally biased region" description="Basic residues" evidence="5">
    <location>
        <begin position="58"/>
        <end position="76"/>
    </location>
</feature>
<keyword evidence="2" id="KW-0238">DNA-binding</keyword>
<dbReference type="CDD" id="cd00067">
    <property type="entry name" value="GAL4"/>
    <property type="match status" value="1"/>
</dbReference>
<dbReference type="GO" id="GO:0009893">
    <property type="term" value="P:positive regulation of metabolic process"/>
    <property type="evidence" value="ECO:0007669"/>
    <property type="project" value="UniProtKB-ARBA"/>
</dbReference>
<dbReference type="InterPro" id="IPR001138">
    <property type="entry name" value="Zn2Cys6_DnaBD"/>
</dbReference>
<dbReference type="AlphaFoldDB" id="A0A2I2F4Y9"/>
<dbReference type="PROSITE" id="PS00463">
    <property type="entry name" value="ZN2_CY6_FUNGAL_1"/>
    <property type="match status" value="1"/>
</dbReference>
<dbReference type="SUPFAM" id="SSF57701">
    <property type="entry name" value="Zn2/Cys6 DNA-binding domain"/>
    <property type="match status" value="1"/>
</dbReference>
<keyword evidence="3" id="KW-0804">Transcription</keyword>
<dbReference type="GO" id="GO:0003677">
    <property type="term" value="F:DNA binding"/>
    <property type="evidence" value="ECO:0007669"/>
    <property type="project" value="UniProtKB-KW"/>
</dbReference>
<dbReference type="SMART" id="SM00066">
    <property type="entry name" value="GAL4"/>
    <property type="match status" value="1"/>
</dbReference>
<dbReference type="STRING" id="41067.A0A2I2F4Y9"/>
<feature type="domain" description="Zn(2)-C6 fungal-type" evidence="6">
    <location>
        <begin position="10"/>
        <end position="38"/>
    </location>
</feature>
<reference evidence="7 8" key="1">
    <citation type="submission" date="2017-12" db="EMBL/GenBank/DDBJ databases">
        <authorList>
            <consortium name="DOE Joint Genome Institute"/>
            <person name="Haridas S."/>
            <person name="Kjaerbolling I."/>
            <person name="Vesth T.C."/>
            <person name="Frisvad J.C."/>
            <person name="Nybo J.L."/>
            <person name="Theobald S."/>
            <person name="Kuo A."/>
            <person name="Bowyer P."/>
            <person name="Matsuda Y."/>
            <person name="Mondo S."/>
            <person name="Lyhne E.K."/>
            <person name="Kogle M.E."/>
            <person name="Clum A."/>
            <person name="Lipzen A."/>
            <person name="Salamov A."/>
            <person name="Ngan C.Y."/>
            <person name="Daum C."/>
            <person name="Chiniquy J."/>
            <person name="Barry K."/>
            <person name="LaButti K."/>
            <person name="Simmons B.A."/>
            <person name="Magnuson J.K."/>
            <person name="Mortensen U.H."/>
            <person name="Larsen T.O."/>
            <person name="Grigoriev I.V."/>
            <person name="Baker S.E."/>
            <person name="Andersen M.R."/>
            <person name="Nordberg H.P."/>
            <person name="Cantor M.N."/>
            <person name="Hua S.X."/>
        </authorList>
    </citation>
    <scope>NUCLEOTIDE SEQUENCE [LARGE SCALE GENOMIC DNA]</scope>
    <source>
        <strain evidence="7 8">CBS 102.13</strain>
    </source>
</reference>
<name>A0A2I2F4Y9_ASPCN</name>
<sequence length="584" mass="64336">MVFCGKPSKGCGECRSRKIRCDQARPTCSQCVKGNRTCPGYRDQLSLMFRDESQQVVRKARTGGSRRAKPSRKSPRRVSPSPRRVSPSPSTSSSDAVPPGPPPGGAPGDLNDRSDVNDILPSSSPPDEALSPLVGPSPRLTMQPSYQFNDNEAICFFLHSNSWPGSFWMMDFAPDFWVQGGGSPSHQAMKAGLISVGTAMLSRIRQSANMQVTAEKEYGYALQLLTTAVMDEEEAKTNPTLAAVLLLAIFEVVTSRAPRNIEKWTSHIYGAAALLELRGSEQLQDEDGLKLFIQLRFQIIVSCLQKGARVPQPVLECSKIAMFLRPHAEAYSDRLISIAGRLSNLRADINCKVLADQGEILTAAYAIEAELMAWLASLPAEFLYATVEDPTPAAVTMGWGPAPWNNRHHIYSDLWICNTWNQYRCARIIVSEIILSCLRRLATGATVPAELQSHCSRIRGTSRQVAADICASVPFHFGVDNFTTKPSLYFPVHQSYLGGLMLLWPLVLAGATEDRQHPMRKWVIGCLRFIGHSMGIDQALALIDVLEYEFGVFEGVEDGEDGVVFRAQDQMTRTNKVLTGTWGV</sequence>
<protein>
    <recommendedName>
        <fullName evidence="6">Zn(2)-C6 fungal-type domain-containing protein</fullName>
    </recommendedName>
</protein>
<dbReference type="RefSeq" id="XP_024669660.1">
    <property type="nucleotide sequence ID" value="XM_024817804.1"/>
</dbReference>
<feature type="compositionally biased region" description="Low complexity" evidence="5">
    <location>
        <begin position="77"/>
        <end position="97"/>
    </location>
</feature>
<proteinExistence type="predicted"/>
<dbReference type="EMBL" id="KZ559159">
    <property type="protein sequence ID" value="PLB35648.1"/>
    <property type="molecule type" value="Genomic_DNA"/>
</dbReference>
<dbReference type="Pfam" id="PF00172">
    <property type="entry name" value="Zn_clus"/>
    <property type="match status" value="1"/>
</dbReference>
<dbReference type="PROSITE" id="PS50048">
    <property type="entry name" value="ZN2_CY6_FUNGAL_2"/>
    <property type="match status" value="1"/>
</dbReference>
<dbReference type="InterPro" id="IPR053175">
    <property type="entry name" value="DHMBA_Reg_Transcription_Factor"/>
</dbReference>